<evidence type="ECO:0000256" key="9">
    <source>
        <dbReference type="SAM" id="Coils"/>
    </source>
</evidence>
<dbReference type="InterPro" id="IPR011515">
    <property type="entry name" value="Shugoshin_C"/>
</dbReference>
<evidence type="ECO:0000256" key="1">
    <source>
        <dbReference type="ARBA" id="ARBA00004584"/>
    </source>
</evidence>
<name>A0A7K9CXG2_9AVES</name>
<proteinExistence type="inferred from homology"/>
<dbReference type="Gene3D" id="1.20.5.730">
    <property type="entry name" value="Single helix bin"/>
    <property type="match status" value="1"/>
</dbReference>
<evidence type="ECO:0000256" key="3">
    <source>
        <dbReference type="ARBA" id="ARBA00022454"/>
    </source>
</evidence>
<accession>A0A7K9CXG2</accession>
<dbReference type="GO" id="GO:0045132">
    <property type="term" value="P:meiotic chromosome segregation"/>
    <property type="evidence" value="ECO:0007669"/>
    <property type="project" value="InterPro"/>
</dbReference>
<sequence length="612" mass="69625">MAEHLKKPFKDSLSDIKERMKEKRNQKLTRLGKTCQISTVQCKRATKSSMQMKSIQANNRALAQALQEEKLKLKDAQDTILQLRKDYHHLKVQMFDLKRNVGFKQAQELVESRLSALNEIMSKVRQNLLNSIDLLGPAKNLCSTDEEEIQGNEVVCCHKMYCYSINTTLGIFFRGPLQCAYGHDQVRPSGMEADCERNELVHSVSEICEESDNAISLMKIVPDKGQTSDFYLNNLRSELKTVSLIGEDGFGNVVPKDVFTRRRQSKMRNCDVLHTGFLDCLEAPDSTRELSEKDEIRLEESLEKRTVENINSGISPLNGNKVHLEVVLRRIDSETARFSLDNNSALKQLECKSREHSQASKKKHQKGKLEWPKNNSKQRPKKGQGKEASKEKMDFLGGSSDAYDFNFEESVHLTPFRQKKVNDTDTSLHDKEELSEADTTESSDTKEDSDDSLYEPYKSKSKKRRSSADNGVTLPVHARPRSKRCLAQRELKLHDEKETESNTSSDNCIRQLSEPSRGHLSDVTNTASLLASTWNPPAVPETEQPQSPKRKRSCTVTVSYKEPSISGKLRRGDPFTDTNFLSSPIYKQKKDAKRRSTKKECLSKYNEKFVGC</sequence>
<dbReference type="EMBL" id="VWZJ01002770">
    <property type="protein sequence ID" value="NXG56878.1"/>
    <property type="molecule type" value="Genomic_DNA"/>
</dbReference>
<reference evidence="12 13" key="1">
    <citation type="submission" date="2019-09" db="EMBL/GenBank/DDBJ databases">
        <title>Bird 10,000 Genomes (B10K) Project - Family phase.</title>
        <authorList>
            <person name="Zhang G."/>
        </authorList>
    </citation>
    <scope>NUCLEOTIDE SEQUENCE [LARGE SCALE GENOMIC DNA]</scope>
    <source>
        <strain evidence="12">B10K-DU-001-23</strain>
        <tissue evidence="12">Muscle</tissue>
    </source>
</reference>
<organism evidence="12 13">
    <name type="scientific">Hemiprocne comata</name>
    <dbReference type="NCBI Taxonomy" id="243314"/>
    <lineage>
        <taxon>Eukaryota</taxon>
        <taxon>Metazoa</taxon>
        <taxon>Chordata</taxon>
        <taxon>Craniata</taxon>
        <taxon>Vertebrata</taxon>
        <taxon>Euteleostomi</taxon>
        <taxon>Archelosauria</taxon>
        <taxon>Archosauria</taxon>
        <taxon>Dinosauria</taxon>
        <taxon>Saurischia</taxon>
        <taxon>Theropoda</taxon>
        <taxon>Coelurosauria</taxon>
        <taxon>Aves</taxon>
        <taxon>Neognathae</taxon>
        <taxon>Neoaves</taxon>
        <taxon>Strisores</taxon>
        <taxon>Apodiformes</taxon>
        <taxon>Apodidae</taxon>
        <taxon>Hemiprocninae</taxon>
        <taxon>Hemiprocne</taxon>
    </lineage>
</organism>
<evidence type="ECO:0000256" key="10">
    <source>
        <dbReference type="SAM" id="MobiDB-lite"/>
    </source>
</evidence>
<comment type="subcellular location">
    <subcellularLocation>
        <location evidence="1">Chromosome</location>
        <location evidence="1">Centromere</location>
    </subcellularLocation>
</comment>
<dbReference type="GO" id="GO:0000775">
    <property type="term" value="C:chromosome, centromeric region"/>
    <property type="evidence" value="ECO:0007669"/>
    <property type="project" value="UniProtKB-SubCell"/>
</dbReference>
<evidence type="ECO:0000256" key="4">
    <source>
        <dbReference type="ARBA" id="ARBA00022618"/>
    </source>
</evidence>
<dbReference type="GO" id="GO:0051301">
    <property type="term" value="P:cell division"/>
    <property type="evidence" value="ECO:0007669"/>
    <property type="project" value="UniProtKB-KW"/>
</dbReference>
<feature type="non-terminal residue" evidence="12">
    <location>
        <position position="1"/>
    </location>
</feature>
<evidence type="ECO:0000256" key="2">
    <source>
        <dbReference type="ARBA" id="ARBA00010845"/>
    </source>
</evidence>
<dbReference type="AlphaFoldDB" id="A0A7K9CXG2"/>
<evidence type="ECO:0000256" key="8">
    <source>
        <dbReference type="ARBA" id="ARBA00023328"/>
    </source>
</evidence>
<evidence type="ECO:0000256" key="6">
    <source>
        <dbReference type="ARBA" id="ARBA00023054"/>
    </source>
</evidence>
<dbReference type="Proteomes" id="UP000518305">
    <property type="component" value="Unassembled WGS sequence"/>
</dbReference>
<keyword evidence="7" id="KW-0131">Cell cycle</keyword>
<feature type="region of interest" description="Disordered" evidence="10">
    <location>
        <begin position="351"/>
        <end position="391"/>
    </location>
</feature>
<feature type="compositionally biased region" description="Basic and acidic residues" evidence="10">
    <location>
        <begin position="420"/>
        <end position="434"/>
    </location>
</feature>
<comment type="similarity">
    <text evidence="2">Belongs to the shugoshin family.</text>
</comment>
<keyword evidence="5" id="KW-0159">Chromosome partition</keyword>
<feature type="region of interest" description="Disordered" evidence="10">
    <location>
        <begin position="533"/>
        <end position="555"/>
    </location>
</feature>
<evidence type="ECO:0000256" key="7">
    <source>
        <dbReference type="ARBA" id="ARBA00023306"/>
    </source>
</evidence>
<gene>
    <name evidence="12" type="primary">Sgo1_0</name>
    <name evidence="12" type="ORF">HEMCOM_R02774</name>
</gene>
<dbReference type="GO" id="GO:0005634">
    <property type="term" value="C:nucleus"/>
    <property type="evidence" value="ECO:0007669"/>
    <property type="project" value="InterPro"/>
</dbReference>
<keyword evidence="4" id="KW-0132">Cell division</keyword>
<feature type="coiled-coil region" evidence="9">
    <location>
        <begin position="52"/>
        <end position="93"/>
    </location>
</feature>
<evidence type="ECO:0000256" key="5">
    <source>
        <dbReference type="ARBA" id="ARBA00022829"/>
    </source>
</evidence>
<keyword evidence="6 9" id="KW-0175">Coiled coil</keyword>
<dbReference type="Pfam" id="PF07557">
    <property type="entry name" value="Shugoshin_C"/>
    <property type="match status" value="1"/>
</dbReference>
<feature type="domain" description="Shugoshin C-terminal" evidence="11">
    <location>
        <begin position="551"/>
        <end position="571"/>
    </location>
</feature>
<feature type="compositionally biased region" description="Acidic residues" evidence="10">
    <location>
        <begin position="435"/>
        <end position="453"/>
    </location>
</feature>
<keyword evidence="3" id="KW-0158">Chromosome</keyword>
<keyword evidence="13" id="KW-1185">Reference proteome</keyword>
<feature type="non-terminal residue" evidence="12">
    <location>
        <position position="612"/>
    </location>
</feature>
<evidence type="ECO:0000313" key="12">
    <source>
        <dbReference type="EMBL" id="NXG56878.1"/>
    </source>
</evidence>
<dbReference type="PANTHER" id="PTHR21577">
    <property type="entry name" value="SHUGOSHIN"/>
    <property type="match status" value="1"/>
</dbReference>
<protein>
    <submittedName>
        <fullName evidence="12">SGO1 protein</fullName>
    </submittedName>
</protein>
<keyword evidence="8" id="KW-0137">Centromere</keyword>
<dbReference type="InterPro" id="IPR038889">
    <property type="entry name" value="Shugoshin1/2"/>
</dbReference>
<evidence type="ECO:0000313" key="13">
    <source>
        <dbReference type="Proteomes" id="UP000518305"/>
    </source>
</evidence>
<feature type="region of interest" description="Disordered" evidence="10">
    <location>
        <begin position="418"/>
        <end position="485"/>
    </location>
</feature>
<evidence type="ECO:0000259" key="11">
    <source>
        <dbReference type="Pfam" id="PF07557"/>
    </source>
</evidence>
<comment type="caution">
    <text evidence="12">The sequence shown here is derived from an EMBL/GenBank/DDBJ whole genome shotgun (WGS) entry which is preliminary data.</text>
</comment>
<dbReference type="OrthoDB" id="9901374at2759"/>
<dbReference type="PANTHER" id="PTHR21577:SF3">
    <property type="entry name" value="SHUGOSHIN 1-RELATED"/>
    <property type="match status" value="1"/>
</dbReference>